<protein>
    <submittedName>
        <fullName evidence="1">Uncharacterized protein</fullName>
    </submittedName>
</protein>
<dbReference type="EnsemblMetazoa" id="Aqu2.1.35497_001">
    <property type="protein sequence ID" value="Aqu2.1.35497_001"/>
    <property type="gene ID" value="Aqu2.1.35497"/>
</dbReference>
<sequence>MTQGNKGNNNKVYECVDENPESVNGSAVADNIGAHFYFTGSTCTGLPCPPYVNNRAITCVISKYGQASI</sequence>
<reference evidence="1" key="1">
    <citation type="submission" date="2017-05" db="UniProtKB">
        <authorList>
            <consortium name="EnsemblMetazoa"/>
        </authorList>
    </citation>
    <scope>IDENTIFICATION</scope>
</reference>
<evidence type="ECO:0000313" key="1">
    <source>
        <dbReference type="EnsemblMetazoa" id="Aqu2.1.35497_001"/>
    </source>
</evidence>
<accession>A0A1X7V7K8</accession>
<proteinExistence type="predicted"/>
<organism evidence="1">
    <name type="scientific">Amphimedon queenslandica</name>
    <name type="common">Sponge</name>
    <dbReference type="NCBI Taxonomy" id="400682"/>
    <lineage>
        <taxon>Eukaryota</taxon>
        <taxon>Metazoa</taxon>
        <taxon>Porifera</taxon>
        <taxon>Demospongiae</taxon>
        <taxon>Heteroscleromorpha</taxon>
        <taxon>Haplosclerida</taxon>
        <taxon>Niphatidae</taxon>
        <taxon>Amphimedon</taxon>
    </lineage>
</organism>
<name>A0A1X7V7K8_AMPQE</name>
<dbReference type="AlphaFoldDB" id="A0A1X7V7K8"/>
<dbReference type="InParanoid" id="A0A1X7V7K8"/>